<dbReference type="SUPFAM" id="SSF54060">
    <property type="entry name" value="His-Me finger endonucleases"/>
    <property type="match status" value="1"/>
</dbReference>
<dbReference type="AlphaFoldDB" id="A0A2B4RXC0"/>
<dbReference type="Pfam" id="PF09588">
    <property type="entry name" value="YqaJ"/>
    <property type="match status" value="1"/>
</dbReference>
<gene>
    <name evidence="3" type="primary">ENDOD1</name>
    <name evidence="3" type="ORF">AWC38_SpisGene13716</name>
</gene>
<dbReference type="Proteomes" id="UP000225706">
    <property type="component" value="Unassembled WGS sequence"/>
</dbReference>
<keyword evidence="3" id="KW-0540">Nuclease</keyword>
<dbReference type="Pfam" id="PF01223">
    <property type="entry name" value="Endonuclease_NS"/>
    <property type="match status" value="1"/>
</dbReference>
<protein>
    <submittedName>
        <fullName evidence="3">Endonuclease domain-containing 1 protein</fullName>
    </submittedName>
</protein>
<dbReference type="InterPro" id="IPR011604">
    <property type="entry name" value="PDDEXK-like_dom_sf"/>
</dbReference>
<dbReference type="InterPro" id="IPR039015">
    <property type="entry name" value="ENDOD1"/>
</dbReference>
<dbReference type="InterPro" id="IPR001604">
    <property type="entry name" value="Endo_G_ENPP1-like_dom"/>
</dbReference>
<proteinExistence type="predicted"/>
<keyword evidence="3" id="KW-0378">Hydrolase</keyword>
<dbReference type="EMBL" id="LSMT01000262">
    <property type="protein sequence ID" value="PFX21806.1"/>
    <property type="molecule type" value="Genomic_DNA"/>
</dbReference>
<accession>A0A2B4RXC0</accession>
<dbReference type="SMART" id="SM00477">
    <property type="entry name" value="NUC"/>
    <property type="match status" value="1"/>
</dbReference>
<dbReference type="GO" id="GO:0006281">
    <property type="term" value="P:DNA repair"/>
    <property type="evidence" value="ECO:0007669"/>
    <property type="project" value="UniProtKB-ARBA"/>
</dbReference>
<keyword evidence="1" id="KW-0479">Metal-binding</keyword>
<dbReference type="Gene3D" id="3.40.570.10">
    <property type="entry name" value="Extracellular Endonuclease, subunit A"/>
    <property type="match status" value="1"/>
</dbReference>
<dbReference type="InterPro" id="IPR011335">
    <property type="entry name" value="Restrct_endonuc-II-like"/>
</dbReference>
<evidence type="ECO:0000256" key="1">
    <source>
        <dbReference type="PROSITE-ProRule" id="PRU00325"/>
    </source>
</evidence>
<dbReference type="InterPro" id="IPR044925">
    <property type="entry name" value="His-Me_finger_sf"/>
</dbReference>
<dbReference type="GO" id="GO:0016787">
    <property type="term" value="F:hydrolase activity"/>
    <property type="evidence" value="ECO:0007669"/>
    <property type="project" value="InterPro"/>
</dbReference>
<reference evidence="4" key="1">
    <citation type="journal article" date="2017" name="bioRxiv">
        <title>Comparative analysis of the genomes of Stylophora pistillata and Acropora digitifera provides evidence for extensive differences between species of corals.</title>
        <authorList>
            <person name="Voolstra C.R."/>
            <person name="Li Y."/>
            <person name="Liew Y.J."/>
            <person name="Baumgarten S."/>
            <person name="Zoccola D."/>
            <person name="Flot J.-F."/>
            <person name="Tambutte S."/>
            <person name="Allemand D."/>
            <person name="Aranda M."/>
        </authorList>
    </citation>
    <scope>NUCLEOTIDE SEQUENCE [LARGE SCALE GENOMIC DNA]</scope>
</reference>
<keyword evidence="1" id="KW-0863">Zinc-finger</keyword>
<name>A0A2B4RXC0_STYPI</name>
<dbReference type="GO" id="GO:0004519">
    <property type="term" value="F:endonuclease activity"/>
    <property type="evidence" value="ECO:0007669"/>
    <property type="project" value="UniProtKB-KW"/>
</dbReference>
<dbReference type="PROSITE" id="PS50966">
    <property type="entry name" value="ZF_SWIM"/>
    <property type="match status" value="1"/>
</dbReference>
<evidence type="ECO:0000313" key="3">
    <source>
        <dbReference type="EMBL" id="PFX21806.1"/>
    </source>
</evidence>
<dbReference type="OrthoDB" id="5958647at2759"/>
<dbReference type="Gene3D" id="3.90.320.10">
    <property type="match status" value="1"/>
</dbReference>
<dbReference type="PANTHER" id="PTHR21472">
    <property type="entry name" value="ENDONUCLEASE DOMAIN-CONTAINING 1 PROTEIN ENDOD1"/>
    <property type="match status" value="1"/>
</dbReference>
<dbReference type="GO" id="GO:0008270">
    <property type="term" value="F:zinc ion binding"/>
    <property type="evidence" value="ECO:0007669"/>
    <property type="project" value="UniProtKB-KW"/>
</dbReference>
<keyword evidence="3" id="KW-0255">Endonuclease</keyword>
<sequence>MLVSNSRVDEGVNGGVDKVVFQDVAEESTKMYSEDPFIHKAIFQTYTHAKTTSLSNIQIKDAWDWSKDAAGDVHNEHQLIRLRRSEVSKTIKSCYEKFFVSKKPPSGFRINHKNIRYICQQVPGNTAHFYSTMFDLNYGIPIYSAYVVTQAQASQFGTVKRTKDEWRQEPSGITHQASDNAYKGQTTYAKGHLLPAETYSFTNGHLDSTFTYTNAVPQKTKFNSGAWSQYERDIRTYASLTCSTNGGDLFLITGISEAHIEQDKAGALKATQKGLEFMKPKGDNIAIPRSMWTAGCCIHPTTGALGAFAVIGNNLFSKSAINMFQTTVPDLKRLLLTGVQGFGGPAIALFPGNPKCSDPSKDVNLRKRPAPVAKKNKTEIRKICKILELPSEKLGKNALINIVCNSLKIPTSCSKPNARDSNADMLYRSGDAEESVCLKMTPAYLQHLKGWVKSLQGFPSQLDTRAVGNYLLGEGFTQDQVVKYKTNRAWNHKSGIHSVRFNQLPGLDGVCAVKAFCNPSFSTNTDDVKSVHVALTDNGKSCFGHCTCAVGLRKDCSHVGVLLYVLCESVSEGLTELPADPACVMIFHLITGKLPNEQESVQKSSQELRHEMQEIDLAHALEVEVETSTKIELPVHIRESAVNNLGQCSKAHKSSAIDSIISSPKQQAVSLTEIKHHVERMKKQLFITEEEIKSFERGTCEQSNCQLWFVYRAPRITASKCKRALVQKGTSPKKALSEILHYKSQVSTDLMKDGIESEPAIIEKYFKETNVEVQRSELFISKTHPFLAAFPDGLIGDDKLVEVKKVHPKDNEGLLEALVRKRICKRNGRKVLDFVASDGDSMYIDTVKYDEAFWKKNLPRLQDFFYDCMLLEMAYPRVTFYGFLLVVII</sequence>
<dbReference type="SUPFAM" id="SSF52980">
    <property type="entry name" value="Restriction endonuclease-like"/>
    <property type="match status" value="1"/>
</dbReference>
<feature type="domain" description="SWIM-type" evidence="2">
    <location>
        <begin position="531"/>
        <end position="567"/>
    </location>
</feature>
<dbReference type="InterPro" id="IPR019080">
    <property type="entry name" value="YqaJ_viral_recombinase"/>
</dbReference>
<dbReference type="InterPro" id="IPR044929">
    <property type="entry name" value="DNA/RNA_non-sp_Endonuclease_sf"/>
</dbReference>
<dbReference type="PANTHER" id="PTHR21472:SF26">
    <property type="entry name" value="ENDONUCLEASE DOMAIN CONTAINING 1"/>
    <property type="match status" value="1"/>
</dbReference>
<evidence type="ECO:0000313" key="4">
    <source>
        <dbReference type="Proteomes" id="UP000225706"/>
    </source>
</evidence>
<keyword evidence="4" id="KW-1185">Reference proteome</keyword>
<dbReference type="InterPro" id="IPR007527">
    <property type="entry name" value="Znf_SWIM"/>
</dbReference>
<keyword evidence="1" id="KW-0862">Zinc</keyword>
<dbReference type="InterPro" id="IPR020821">
    <property type="entry name" value="ENPP1-3/EXOG-like_nuc-like"/>
</dbReference>
<dbReference type="SMART" id="SM00892">
    <property type="entry name" value="Endonuclease_NS"/>
    <property type="match status" value="1"/>
</dbReference>
<evidence type="ECO:0000259" key="2">
    <source>
        <dbReference type="PROSITE" id="PS50966"/>
    </source>
</evidence>
<dbReference type="GO" id="GO:0003676">
    <property type="term" value="F:nucleic acid binding"/>
    <property type="evidence" value="ECO:0007669"/>
    <property type="project" value="InterPro"/>
</dbReference>
<dbReference type="CDD" id="cd22343">
    <property type="entry name" value="PDDEXK_lambda_exonuclease-like"/>
    <property type="match status" value="1"/>
</dbReference>
<comment type="caution">
    <text evidence="3">The sequence shown here is derived from an EMBL/GenBank/DDBJ whole genome shotgun (WGS) entry which is preliminary data.</text>
</comment>
<organism evidence="3 4">
    <name type="scientific">Stylophora pistillata</name>
    <name type="common">Smooth cauliflower coral</name>
    <dbReference type="NCBI Taxonomy" id="50429"/>
    <lineage>
        <taxon>Eukaryota</taxon>
        <taxon>Metazoa</taxon>
        <taxon>Cnidaria</taxon>
        <taxon>Anthozoa</taxon>
        <taxon>Hexacorallia</taxon>
        <taxon>Scleractinia</taxon>
        <taxon>Astrocoeniina</taxon>
        <taxon>Pocilloporidae</taxon>
        <taxon>Stylophora</taxon>
    </lineage>
</organism>